<dbReference type="RefSeq" id="XP_056771036.1">
    <property type="nucleotide sequence ID" value="XM_056906929.1"/>
</dbReference>
<feature type="transmembrane region" description="Helical" evidence="5">
    <location>
        <begin position="828"/>
        <end position="849"/>
    </location>
</feature>
<accession>A0AAD6G6Y0</accession>
<feature type="domain" description="ER-bound oxygenase mpaB/mpaB'/Rubber oxygenase catalytic" evidence="6">
    <location>
        <begin position="128"/>
        <end position="352"/>
    </location>
</feature>
<reference evidence="7" key="1">
    <citation type="submission" date="2022-12" db="EMBL/GenBank/DDBJ databases">
        <authorList>
            <person name="Petersen C."/>
        </authorList>
    </citation>
    <scope>NUCLEOTIDE SEQUENCE</scope>
    <source>
        <strain evidence="7">IBT 16125</strain>
    </source>
</reference>
<name>A0AAD6G6Y0_9EURO</name>
<dbReference type="InterPro" id="IPR018713">
    <property type="entry name" value="MPAB/Lcp_cat_dom"/>
</dbReference>
<gene>
    <name evidence="7" type="ORF">N7458_003546</name>
</gene>
<feature type="transmembrane region" description="Helical" evidence="5">
    <location>
        <begin position="708"/>
        <end position="733"/>
    </location>
</feature>
<feature type="transmembrane region" description="Helical" evidence="5">
    <location>
        <begin position="536"/>
        <end position="558"/>
    </location>
</feature>
<dbReference type="InterPro" id="IPR004776">
    <property type="entry name" value="Mem_transp_PIN-like"/>
</dbReference>
<feature type="transmembrane region" description="Helical" evidence="5">
    <location>
        <begin position="426"/>
        <end position="449"/>
    </location>
</feature>
<dbReference type="GO" id="GO:0055085">
    <property type="term" value="P:transmembrane transport"/>
    <property type="evidence" value="ECO:0007669"/>
    <property type="project" value="InterPro"/>
</dbReference>
<dbReference type="GO" id="GO:0016491">
    <property type="term" value="F:oxidoreductase activity"/>
    <property type="evidence" value="ECO:0007669"/>
    <property type="project" value="InterPro"/>
</dbReference>
<feature type="transmembrane region" description="Helical" evidence="5">
    <location>
        <begin position="342"/>
        <end position="363"/>
    </location>
</feature>
<dbReference type="Pfam" id="PF09995">
    <property type="entry name" value="MPAB_Lcp_cat"/>
    <property type="match status" value="1"/>
</dbReference>
<evidence type="ECO:0000313" key="7">
    <source>
        <dbReference type="EMBL" id="KAJ5461994.1"/>
    </source>
</evidence>
<comment type="subcellular location">
    <subcellularLocation>
        <location evidence="1">Membrane</location>
        <topology evidence="1">Multi-pass membrane protein</topology>
    </subcellularLocation>
</comment>
<feature type="transmembrane region" description="Helical" evidence="5">
    <location>
        <begin position="504"/>
        <end position="524"/>
    </location>
</feature>
<dbReference type="GO" id="GO:0016020">
    <property type="term" value="C:membrane"/>
    <property type="evidence" value="ECO:0007669"/>
    <property type="project" value="UniProtKB-SubCell"/>
</dbReference>
<proteinExistence type="predicted"/>
<evidence type="ECO:0000313" key="8">
    <source>
        <dbReference type="Proteomes" id="UP001213681"/>
    </source>
</evidence>
<evidence type="ECO:0000256" key="2">
    <source>
        <dbReference type="ARBA" id="ARBA00022692"/>
    </source>
</evidence>
<sequence>MALKSPRRGNTTECHYWGYSFHWTDLHRSAEELHPMIQTFDKLADDCVQILNKIPTSDGEDKPYKKDLYGLLKGHAEEDPKLKQLWDEVNTVPEWVDWEQIQRGQDVFFRYGVPILNVLGFESLLGGMGAMRVVETLARTGGFGAKVVRRRLLETLQHVLQVNSSAEGMKPGGEGNVSSVRVRLLHASVRLRILSLVEQKPDYYDVAKYGTPVNDLDCIGTINTFCCSVVWLGLPRQGIYLSQQEIEDYISLWRLVAYYMGTPTEPFESTAKARAMMESLLISEIDPTDVGKILAKNIIIGLENTAPSYASKEFLEAMSRLLNGDQLADELDIPRSSLYYRIILWGYCFWVRLVSTIIPRIYFMDRFMINMRRKYFYKMLMNEKLGLGGESRFEFKYMPTLTRTTRLGQRRTTKFESPGLESLGHLGLMTAFGAVVTLGIALAFAAKLIPSDQLLHAMRAAIMRPDDGLLPPFLGALQACVSVLLTMCYGVAARRLSLIHDATINDMSALGVKLFLPALIVVNLGSELHIGTALNYIPVLAWSFIYTIASIGLSHVLARLFRLPQWVAPASTFNNTSSLPLLLLQSLDSVGSLRLILRGDESTAEAIERAQSYFLICAVVSKTIAYVVGPRMLHDGENAEDHLASTEEQHQPACEDECLTETTSLLPQRAQNAKQAVGRRVRSWTKWLVSVFPHRVREELMAPFEHPFAGVAICCTLVGALLGLVPALHRAFFFRDEDGGYLQAWLTTSVRNIGRLFTTLQIFLVGCKLGVTFERMMARSEAGDDSSRIPIRAMTTIFVVRLVAWPAVSIPLIYGLAKHTKLLGDDPILWFSMMLMPAGPPALVISGLAEVAQASETEKMAIAKTLTVMYALSPFICFTITGALKASEAVLKERS</sequence>
<reference evidence="7" key="2">
    <citation type="journal article" date="2023" name="IMA Fungus">
        <title>Comparative genomic study of the Penicillium genus elucidates a diverse pangenome and 15 lateral gene transfer events.</title>
        <authorList>
            <person name="Petersen C."/>
            <person name="Sorensen T."/>
            <person name="Nielsen M.R."/>
            <person name="Sondergaard T.E."/>
            <person name="Sorensen J.L."/>
            <person name="Fitzpatrick D.A."/>
            <person name="Frisvad J.C."/>
            <person name="Nielsen K.L."/>
        </authorList>
    </citation>
    <scope>NUCLEOTIDE SEQUENCE</scope>
    <source>
        <strain evidence="7">IBT 16125</strain>
    </source>
</reference>
<keyword evidence="4 5" id="KW-0472">Membrane</keyword>
<feature type="transmembrane region" description="Helical" evidence="5">
    <location>
        <begin position="861"/>
        <end position="884"/>
    </location>
</feature>
<keyword evidence="8" id="KW-1185">Reference proteome</keyword>
<evidence type="ECO:0000256" key="5">
    <source>
        <dbReference type="SAM" id="Phobius"/>
    </source>
</evidence>
<feature type="transmembrane region" description="Helical" evidence="5">
    <location>
        <begin position="794"/>
        <end position="816"/>
    </location>
</feature>
<protein>
    <submittedName>
        <fullName evidence="7">Auxin Efflux Carrier superfamily</fullName>
    </submittedName>
</protein>
<dbReference type="Proteomes" id="UP001213681">
    <property type="component" value="Unassembled WGS sequence"/>
</dbReference>
<dbReference type="InterPro" id="IPR037473">
    <property type="entry name" value="Lcp-like"/>
</dbReference>
<dbReference type="Pfam" id="PF03547">
    <property type="entry name" value="Mem_trans"/>
    <property type="match status" value="1"/>
</dbReference>
<keyword evidence="3 5" id="KW-1133">Transmembrane helix</keyword>
<keyword evidence="2 5" id="KW-0812">Transmembrane</keyword>
<feature type="transmembrane region" description="Helical" evidence="5">
    <location>
        <begin position="469"/>
        <end position="492"/>
    </location>
</feature>
<dbReference type="EMBL" id="JAPVEA010000002">
    <property type="protein sequence ID" value="KAJ5461994.1"/>
    <property type="molecule type" value="Genomic_DNA"/>
</dbReference>
<dbReference type="AlphaFoldDB" id="A0AAD6G6Y0"/>
<dbReference type="GeneID" id="81597172"/>
<evidence type="ECO:0000256" key="3">
    <source>
        <dbReference type="ARBA" id="ARBA00022989"/>
    </source>
</evidence>
<evidence type="ECO:0000259" key="6">
    <source>
        <dbReference type="Pfam" id="PF09995"/>
    </source>
</evidence>
<evidence type="ECO:0000256" key="1">
    <source>
        <dbReference type="ARBA" id="ARBA00004141"/>
    </source>
</evidence>
<feature type="transmembrane region" description="Helical" evidence="5">
    <location>
        <begin position="753"/>
        <end position="773"/>
    </location>
</feature>
<evidence type="ECO:0000256" key="4">
    <source>
        <dbReference type="ARBA" id="ARBA00023136"/>
    </source>
</evidence>
<organism evidence="7 8">
    <name type="scientific">Penicillium daleae</name>
    <dbReference type="NCBI Taxonomy" id="63821"/>
    <lineage>
        <taxon>Eukaryota</taxon>
        <taxon>Fungi</taxon>
        <taxon>Dikarya</taxon>
        <taxon>Ascomycota</taxon>
        <taxon>Pezizomycotina</taxon>
        <taxon>Eurotiomycetes</taxon>
        <taxon>Eurotiomycetidae</taxon>
        <taxon>Eurotiales</taxon>
        <taxon>Aspergillaceae</taxon>
        <taxon>Penicillium</taxon>
    </lineage>
</organism>
<dbReference type="PANTHER" id="PTHR37539">
    <property type="entry name" value="SECRETED PROTEIN-RELATED"/>
    <property type="match status" value="1"/>
</dbReference>
<dbReference type="PANTHER" id="PTHR37539:SF1">
    <property type="entry name" value="ER-BOUND OXYGENASE MPAB_MPAB'_RUBBER OXYGENASE CATALYTIC DOMAIN-CONTAINING PROTEIN"/>
    <property type="match status" value="1"/>
</dbReference>
<comment type="caution">
    <text evidence="7">The sequence shown here is derived from an EMBL/GenBank/DDBJ whole genome shotgun (WGS) entry which is preliminary data.</text>
</comment>